<dbReference type="Proteomes" id="UP001595692">
    <property type="component" value="Unassembled WGS sequence"/>
</dbReference>
<dbReference type="EMBL" id="JBHSAF010000006">
    <property type="protein sequence ID" value="MFC3913173.1"/>
    <property type="molecule type" value="Genomic_DNA"/>
</dbReference>
<dbReference type="InterPro" id="IPR003783">
    <property type="entry name" value="Regulatory_RecX"/>
</dbReference>
<comment type="function">
    <text evidence="5">Modulates RecA activity.</text>
</comment>
<accession>A0ABV8CM20</accession>
<evidence type="ECO:0000256" key="3">
    <source>
        <dbReference type="ARBA" id="ARBA00018111"/>
    </source>
</evidence>
<dbReference type="PANTHER" id="PTHR33602">
    <property type="entry name" value="REGULATORY PROTEIN RECX FAMILY PROTEIN"/>
    <property type="match status" value="1"/>
</dbReference>
<protein>
    <recommendedName>
        <fullName evidence="3 5">Regulatory protein RecX</fullName>
    </recommendedName>
</protein>
<gene>
    <name evidence="5" type="primary">recX</name>
    <name evidence="8" type="ORF">ACFOSS_06820</name>
</gene>
<feature type="domain" description="RecX first three-helical" evidence="7">
    <location>
        <begin position="24"/>
        <end position="63"/>
    </location>
</feature>
<evidence type="ECO:0000313" key="9">
    <source>
        <dbReference type="Proteomes" id="UP001595692"/>
    </source>
</evidence>
<proteinExistence type="inferred from homology"/>
<evidence type="ECO:0000256" key="2">
    <source>
        <dbReference type="ARBA" id="ARBA00009695"/>
    </source>
</evidence>
<dbReference type="RefSeq" id="WP_377151431.1">
    <property type="nucleotide sequence ID" value="NZ_JBHSAF010000006.1"/>
</dbReference>
<dbReference type="PANTHER" id="PTHR33602:SF1">
    <property type="entry name" value="REGULATORY PROTEIN RECX FAMILY PROTEIN"/>
    <property type="match status" value="1"/>
</dbReference>
<organism evidence="8 9">
    <name type="scientific">Pseudaeromonas sharmana</name>
    <dbReference type="NCBI Taxonomy" id="328412"/>
    <lineage>
        <taxon>Bacteria</taxon>
        <taxon>Pseudomonadati</taxon>
        <taxon>Pseudomonadota</taxon>
        <taxon>Gammaproteobacteria</taxon>
        <taxon>Aeromonadales</taxon>
        <taxon>Aeromonadaceae</taxon>
        <taxon>Pseudaeromonas</taxon>
    </lineage>
</organism>
<keyword evidence="9" id="KW-1185">Reference proteome</keyword>
<name>A0ABV8CM20_9GAMM</name>
<dbReference type="Pfam" id="PF02631">
    <property type="entry name" value="RecX_HTH2"/>
    <property type="match status" value="1"/>
</dbReference>
<dbReference type="InterPro" id="IPR053924">
    <property type="entry name" value="RecX_HTH_2nd"/>
</dbReference>
<comment type="caution">
    <text evidence="8">The sequence shown here is derived from an EMBL/GenBank/DDBJ whole genome shotgun (WGS) entry which is preliminary data.</text>
</comment>
<evidence type="ECO:0000256" key="1">
    <source>
        <dbReference type="ARBA" id="ARBA00004496"/>
    </source>
</evidence>
<dbReference type="Pfam" id="PF21982">
    <property type="entry name" value="RecX_HTH1"/>
    <property type="match status" value="1"/>
</dbReference>
<keyword evidence="4 5" id="KW-0963">Cytoplasm</keyword>
<evidence type="ECO:0000259" key="7">
    <source>
        <dbReference type="Pfam" id="PF21982"/>
    </source>
</evidence>
<comment type="subcellular location">
    <subcellularLocation>
        <location evidence="1 5">Cytoplasm</location>
    </subcellularLocation>
</comment>
<evidence type="ECO:0000256" key="4">
    <source>
        <dbReference type="ARBA" id="ARBA00022490"/>
    </source>
</evidence>
<dbReference type="InterPro" id="IPR053926">
    <property type="entry name" value="RecX_HTH_1st"/>
</dbReference>
<feature type="domain" description="RecX second three-helical" evidence="6">
    <location>
        <begin position="70"/>
        <end position="108"/>
    </location>
</feature>
<evidence type="ECO:0000256" key="5">
    <source>
        <dbReference type="HAMAP-Rule" id="MF_01114"/>
    </source>
</evidence>
<dbReference type="InterPro" id="IPR036388">
    <property type="entry name" value="WH-like_DNA-bd_sf"/>
</dbReference>
<dbReference type="Gene3D" id="1.10.10.10">
    <property type="entry name" value="Winged helix-like DNA-binding domain superfamily/Winged helix DNA-binding domain"/>
    <property type="match status" value="3"/>
</dbReference>
<dbReference type="HAMAP" id="MF_01114">
    <property type="entry name" value="RecX"/>
    <property type="match status" value="1"/>
</dbReference>
<evidence type="ECO:0000259" key="6">
    <source>
        <dbReference type="Pfam" id="PF02631"/>
    </source>
</evidence>
<evidence type="ECO:0000313" key="8">
    <source>
        <dbReference type="EMBL" id="MFC3913173.1"/>
    </source>
</evidence>
<comment type="similarity">
    <text evidence="2 5">Belongs to the RecX family.</text>
</comment>
<reference evidence="9" key="1">
    <citation type="journal article" date="2019" name="Int. J. Syst. Evol. Microbiol.">
        <title>The Global Catalogue of Microorganisms (GCM) 10K type strain sequencing project: providing services to taxonomists for standard genome sequencing and annotation.</title>
        <authorList>
            <consortium name="The Broad Institute Genomics Platform"/>
            <consortium name="The Broad Institute Genome Sequencing Center for Infectious Disease"/>
            <person name="Wu L."/>
            <person name="Ma J."/>
        </authorList>
    </citation>
    <scope>NUCLEOTIDE SEQUENCE [LARGE SCALE GENOMIC DNA]</scope>
    <source>
        <strain evidence="9">CCUG 54939</strain>
    </source>
</reference>
<sequence>MFDSVESTKSTCPPAPESLEVAAALAMAVRCLSRREYAAKELFSRLIRGGHSESDAQMAIQHCQLRDWQNDARMAATFIRSHLQRGHGPLWVKRDLQQRGVDLALVDELMQCHAKEWTQVAVQQIRRKGGAVNIASRRAPRQMLQMLCRRGFTLSQARIAWDVVQREQDKE</sequence>